<name>A0A423U3L5_PENVA</name>
<feature type="transmembrane region" description="Helical" evidence="2">
    <location>
        <begin position="246"/>
        <end position="270"/>
    </location>
</feature>
<proteinExistence type="predicted"/>
<protein>
    <submittedName>
        <fullName evidence="3">Uncharacterized protein</fullName>
    </submittedName>
</protein>
<evidence type="ECO:0000313" key="3">
    <source>
        <dbReference type="EMBL" id="ROT83294.1"/>
    </source>
</evidence>
<reference evidence="3 4" key="1">
    <citation type="submission" date="2018-04" db="EMBL/GenBank/DDBJ databases">
        <authorList>
            <person name="Zhang X."/>
            <person name="Yuan J."/>
            <person name="Li F."/>
            <person name="Xiang J."/>
        </authorList>
    </citation>
    <scope>NUCLEOTIDE SEQUENCE [LARGE SCALE GENOMIC DNA]</scope>
    <source>
        <tissue evidence="3">Muscle</tissue>
    </source>
</reference>
<reference evidence="3 4" key="2">
    <citation type="submission" date="2019-01" db="EMBL/GenBank/DDBJ databases">
        <title>The decoding of complex shrimp genome reveals the adaptation for benthos swimmer, frequently molting mechanism and breeding impact on genome.</title>
        <authorList>
            <person name="Sun Y."/>
            <person name="Gao Y."/>
            <person name="Yu Y."/>
        </authorList>
    </citation>
    <scope>NUCLEOTIDE SEQUENCE [LARGE SCALE GENOMIC DNA]</scope>
    <source>
        <tissue evidence="3">Muscle</tissue>
    </source>
</reference>
<gene>
    <name evidence="3" type="ORF">C7M84_023529</name>
</gene>
<organism evidence="3 4">
    <name type="scientific">Penaeus vannamei</name>
    <name type="common">Whiteleg shrimp</name>
    <name type="synonym">Litopenaeus vannamei</name>
    <dbReference type="NCBI Taxonomy" id="6689"/>
    <lineage>
        <taxon>Eukaryota</taxon>
        <taxon>Metazoa</taxon>
        <taxon>Ecdysozoa</taxon>
        <taxon>Arthropoda</taxon>
        <taxon>Crustacea</taxon>
        <taxon>Multicrustacea</taxon>
        <taxon>Malacostraca</taxon>
        <taxon>Eumalacostraca</taxon>
        <taxon>Eucarida</taxon>
        <taxon>Decapoda</taxon>
        <taxon>Dendrobranchiata</taxon>
        <taxon>Penaeoidea</taxon>
        <taxon>Penaeidae</taxon>
        <taxon>Penaeus</taxon>
    </lineage>
</organism>
<keyword evidence="2" id="KW-0472">Membrane</keyword>
<comment type="caution">
    <text evidence="3">The sequence shown here is derived from an EMBL/GenBank/DDBJ whole genome shotgun (WGS) entry which is preliminary data.</text>
</comment>
<feature type="region of interest" description="Disordered" evidence="1">
    <location>
        <begin position="72"/>
        <end position="94"/>
    </location>
</feature>
<dbReference type="AlphaFoldDB" id="A0A423U3L5"/>
<keyword evidence="4" id="KW-1185">Reference proteome</keyword>
<accession>A0A423U3L5</accession>
<dbReference type="Proteomes" id="UP000283509">
    <property type="component" value="Unassembled WGS sequence"/>
</dbReference>
<evidence type="ECO:0000256" key="1">
    <source>
        <dbReference type="SAM" id="MobiDB-lite"/>
    </source>
</evidence>
<feature type="transmembrane region" description="Helical" evidence="2">
    <location>
        <begin position="423"/>
        <end position="443"/>
    </location>
</feature>
<evidence type="ECO:0000256" key="2">
    <source>
        <dbReference type="SAM" id="Phobius"/>
    </source>
</evidence>
<sequence length="521" mass="57703">MWGKERKRVNVDACVVAVWREITKQNGKRGGCASILLTPGDKRPFLRRGVDFRGRRRRHVIKLMPLSKGRRYKGKPTTPLEMAGQNSATSRVAPGAEGKGISLAPFSVAGSEFCVSSETFPEKEFCDKDRDWLDLWSDPETKWNLAPDNVVSGPFKFSRKADSQLPYDLTFRSVSEDGSCVVTSASLDVSRTCQMNQTGILRISIESLDDNFKWTPSYFSFNCEDGAGWQTGSTTSSPDDNSTEGISWYIAAGVGSVILIALVAVVAVVARRTKACQGCSQYSLLRLSLDLHDWPTKLLWRPGERAESLRLGLWRTGSVSWERVGPFNFSRKADSQLPYDLTFRSVSEDGSCVVTSASLDVSRTCQMNQTGILRISIESLDDNGEWTPSYFSFNCEDGAGWQTGSTTSSPDDNSTEESPSDTLWYIAAVLGFAIVISLIEAVARRAKTCQDGQGSAQEHYGSEGGEHEYEYVELDTSRTQLAREEEDAREPDNEPVQPACSLRRDTVNSIYFLSDELSGRM</sequence>
<dbReference type="EMBL" id="QCYY01000704">
    <property type="protein sequence ID" value="ROT83294.1"/>
    <property type="molecule type" value="Genomic_DNA"/>
</dbReference>
<evidence type="ECO:0000313" key="4">
    <source>
        <dbReference type="Proteomes" id="UP000283509"/>
    </source>
</evidence>
<dbReference type="OrthoDB" id="6373948at2759"/>
<keyword evidence="2" id="KW-1133">Transmembrane helix</keyword>
<keyword evidence="2" id="KW-0812">Transmembrane</keyword>